<evidence type="ECO:0000313" key="2">
    <source>
        <dbReference type="EMBL" id="CAA3005858.1"/>
    </source>
</evidence>
<feature type="compositionally biased region" description="Basic and acidic residues" evidence="1">
    <location>
        <begin position="228"/>
        <end position="239"/>
    </location>
</feature>
<dbReference type="AlphaFoldDB" id="A0A8S0TJ78"/>
<protein>
    <submittedName>
        <fullName evidence="2">Uncharacterized protein</fullName>
    </submittedName>
</protein>
<proteinExistence type="predicted"/>
<evidence type="ECO:0000256" key="1">
    <source>
        <dbReference type="SAM" id="MobiDB-lite"/>
    </source>
</evidence>
<gene>
    <name evidence="2" type="ORF">OLEA9_A035043</name>
</gene>
<organism evidence="2 3">
    <name type="scientific">Olea europaea subsp. europaea</name>
    <dbReference type="NCBI Taxonomy" id="158383"/>
    <lineage>
        <taxon>Eukaryota</taxon>
        <taxon>Viridiplantae</taxon>
        <taxon>Streptophyta</taxon>
        <taxon>Embryophyta</taxon>
        <taxon>Tracheophyta</taxon>
        <taxon>Spermatophyta</taxon>
        <taxon>Magnoliopsida</taxon>
        <taxon>eudicotyledons</taxon>
        <taxon>Gunneridae</taxon>
        <taxon>Pentapetalae</taxon>
        <taxon>asterids</taxon>
        <taxon>lamiids</taxon>
        <taxon>Lamiales</taxon>
        <taxon>Oleaceae</taxon>
        <taxon>Oleeae</taxon>
        <taxon>Olea</taxon>
    </lineage>
</organism>
<dbReference type="Proteomes" id="UP000594638">
    <property type="component" value="Unassembled WGS sequence"/>
</dbReference>
<name>A0A8S0TJ78_OLEEU</name>
<sequence length="239" mass="26205">MELVSDVQLMLKWGMQYYGLSSEVRSEARKVHNLFFDILKIAFPDTDFQEAKNSVSFFSPLSTPALGSSSRRVHAGQNKRQKLVKGVNSDPVPLQKSQSRVSVQTVEDPKVRSIMPQKELILGSSSGRDLSQPGEPLTLTHPGDLVICKKKRKDREKTSVKLGKGSAGPVFPAGLIRNIQSTGLNSGGKDVGFRQQNTQQGWAALSPRPGNSGRIGSTVGWANPVKRTRTDARRRPSQL</sequence>
<evidence type="ECO:0000313" key="3">
    <source>
        <dbReference type="Proteomes" id="UP000594638"/>
    </source>
</evidence>
<accession>A0A8S0TJ78</accession>
<reference evidence="2 3" key="1">
    <citation type="submission" date="2019-12" db="EMBL/GenBank/DDBJ databases">
        <authorList>
            <person name="Alioto T."/>
            <person name="Alioto T."/>
            <person name="Gomez Garrido J."/>
        </authorList>
    </citation>
    <scope>NUCLEOTIDE SEQUENCE [LARGE SCALE GENOMIC DNA]</scope>
</reference>
<dbReference type="OrthoDB" id="1730767at2759"/>
<keyword evidence="3" id="KW-1185">Reference proteome</keyword>
<dbReference type="Gramene" id="OE9A035043T1">
    <property type="protein sequence ID" value="OE9A035043C1"/>
    <property type="gene ID" value="OE9A035043"/>
</dbReference>
<dbReference type="EMBL" id="CACTIH010007253">
    <property type="protein sequence ID" value="CAA3005858.1"/>
    <property type="molecule type" value="Genomic_DNA"/>
</dbReference>
<feature type="region of interest" description="Disordered" evidence="1">
    <location>
        <begin position="200"/>
        <end position="239"/>
    </location>
</feature>
<comment type="caution">
    <text evidence="2">The sequence shown here is derived from an EMBL/GenBank/DDBJ whole genome shotgun (WGS) entry which is preliminary data.</text>
</comment>